<reference evidence="3" key="2">
    <citation type="submission" date="2024-02" db="EMBL/GenBank/DDBJ databases">
        <title>Comparative genomics of Cryptococcus and Kwoniella reveals pathogenesis evolution and contrasting modes of karyotype evolution via chromosome fusion or intercentromeric recombination.</title>
        <authorList>
            <person name="Coelho M.A."/>
            <person name="David-Palma M."/>
            <person name="Shea T."/>
            <person name="Bowers K."/>
            <person name="McGinley-Smith S."/>
            <person name="Mohammad A.W."/>
            <person name="Gnirke A."/>
            <person name="Yurkov A.M."/>
            <person name="Nowrousian M."/>
            <person name="Sun S."/>
            <person name="Cuomo C.A."/>
            <person name="Heitman J."/>
        </authorList>
    </citation>
    <scope>NUCLEOTIDE SEQUENCE</scope>
    <source>
        <strain evidence="3">CBS 10118</strain>
    </source>
</reference>
<dbReference type="PANTHER" id="PTHR11365">
    <property type="entry name" value="5-OXOPROLINASE RELATED"/>
    <property type="match status" value="1"/>
</dbReference>
<feature type="domain" description="Hydantoinase A/oxoprolinase" evidence="1">
    <location>
        <begin position="265"/>
        <end position="558"/>
    </location>
</feature>
<dbReference type="KEGG" id="kbi:30207781"/>
<evidence type="ECO:0000259" key="1">
    <source>
        <dbReference type="Pfam" id="PF01968"/>
    </source>
</evidence>
<evidence type="ECO:0000313" key="3">
    <source>
        <dbReference type="EMBL" id="WVW78059.1"/>
    </source>
</evidence>
<dbReference type="GO" id="GO:0006749">
    <property type="term" value="P:glutathione metabolic process"/>
    <property type="evidence" value="ECO:0007669"/>
    <property type="project" value="TreeGrafter"/>
</dbReference>
<dbReference type="Pfam" id="PF01968">
    <property type="entry name" value="Hydantoinase_A"/>
    <property type="match status" value="1"/>
</dbReference>
<dbReference type="Proteomes" id="UP000092730">
    <property type="component" value="Chromosome 1"/>
</dbReference>
<name>A0AAJ8M555_9TREE</name>
<dbReference type="InterPro" id="IPR045079">
    <property type="entry name" value="Oxoprolinase-like"/>
</dbReference>
<evidence type="ECO:0000313" key="4">
    <source>
        <dbReference type="Proteomes" id="UP000092730"/>
    </source>
</evidence>
<reference evidence="3" key="1">
    <citation type="submission" date="2013-07" db="EMBL/GenBank/DDBJ databases">
        <authorList>
            <consortium name="The Broad Institute Genome Sequencing Platform"/>
            <person name="Cuomo C."/>
            <person name="Litvintseva A."/>
            <person name="Chen Y."/>
            <person name="Heitman J."/>
            <person name="Sun S."/>
            <person name="Springer D."/>
            <person name="Dromer F."/>
            <person name="Young S.K."/>
            <person name="Zeng Q."/>
            <person name="Gargeya S."/>
            <person name="Fitzgerald M."/>
            <person name="Abouelleil A."/>
            <person name="Alvarado L."/>
            <person name="Berlin A.M."/>
            <person name="Chapman S.B."/>
            <person name="Dewar J."/>
            <person name="Goldberg J."/>
            <person name="Griggs A."/>
            <person name="Gujja S."/>
            <person name="Hansen M."/>
            <person name="Howarth C."/>
            <person name="Imamovic A."/>
            <person name="Larimer J."/>
            <person name="McCowan C."/>
            <person name="Murphy C."/>
            <person name="Pearson M."/>
            <person name="Priest M."/>
            <person name="Roberts A."/>
            <person name="Saif S."/>
            <person name="Shea T."/>
            <person name="Sykes S."/>
            <person name="Wortman J."/>
            <person name="Nusbaum C."/>
            <person name="Birren B."/>
        </authorList>
    </citation>
    <scope>NUCLEOTIDE SEQUENCE</scope>
    <source>
        <strain evidence="3">CBS 10118</strain>
    </source>
</reference>
<dbReference type="InterPro" id="IPR008040">
    <property type="entry name" value="Hydant_A_N"/>
</dbReference>
<feature type="domain" description="Hydantoinase/oxoprolinase N-terminal" evidence="2">
    <location>
        <begin position="11"/>
        <end position="245"/>
    </location>
</feature>
<dbReference type="GeneID" id="30207781"/>
<dbReference type="AlphaFoldDB" id="A0AAJ8M555"/>
<dbReference type="InterPro" id="IPR002821">
    <property type="entry name" value="Hydantoinase_A"/>
</dbReference>
<dbReference type="PANTHER" id="PTHR11365:SF2">
    <property type="entry name" value="5-OXOPROLINASE"/>
    <property type="match status" value="1"/>
</dbReference>
<proteinExistence type="predicted"/>
<evidence type="ECO:0000259" key="2">
    <source>
        <dbReference type="Pfam" id="PF05378"/>
    </source>
</evidence>
<protein>
    <recommendedName>
        <fullName evidence="5">Cytoplasmic protein</fullName>
    </recommendedName>
</protein>
<dbReference type="GO" id="GO:0017168">
    <property type="term" value="F:5-oxoprolinase (ATP-hydrolyzing) activity"/>
    <property type="evidence" value="ECO:0007669"/>
    <property type="project" value="TreeGrafter"/>
</dbReference>
<organism evidence="3 4">
    <name type="scientific">Kwoniella bestiolae CBS 10118</name>
    <dbReference type="NCBI Taxonomy" id="1296100"/>
    <lineage>
        <taxon>Eukaryota</taxon>
        <taxon>Fungi</taxon>
        <taxon>Dikarya</taxon>
        <taxon>Basidiomycota</taxon>
        <taxon>Agaricomycotina</taxon>
        <taxon>Tremellomycetes</taxon>
        <taxon>Tremellales</taxon>
        <taxon>Cryptococcaceae</taxon>
        <taxon>Kwoniella</taxon>
    </lineage>
</organism>
<sequence>MTIAVPDHSIRISIDRGGTFTDVHASWMEKAGGQRKEMITKLLSQDPSNYKDAPTEGIRRILQSVLETSLERGKPLPTDKLDTVRLSTTVATNALLERQGARHALLITKGFKDLLSIGNQARPRIFDLNIQKPGSLYGEVVEVDERVTLIGYTSNPDQREHAITFDADGKPIKPYSGPGSQNGAVGVQGLSGEAVQVLKTVDETEVRNDLQRLYDQGYRSVAVVLAHSFTYPEHELAVGRLAESIGFEHISLSSQLVPMIRMVPRGVSTTADAYLTPVLSDYLNGFYSGFQGGRDGDLKVEFMSSDGGLVDLKNFTGLKSILSGPAGGVVGYALTSWDEEERIPIIGFDVGGTSTDVSRFDGRYEIVYETTTAGISVQSPQLDINTVAAGGGSRLFYRNGMFNAGPESAGAHPGPACYRKGGPLALTDANLMLGRLVPSVFPRCFGPDENEEIDPESSRKSFIELQDQIVAATGNDIPLDDMVYGFVTIANETMARPIRTLTEARGFATSKHILASFGGAGGQHACEIAESLGMTRVLIHRYSSILSAFGLALADRVYEEQEPCSGVYRDNQSLFDERLARIEKRVKAELESQGFVDQQITGERLLHMRFDGSDTALMIPEPKDGDFETAFLQAYKREFGFVLETPIIVDDSKVKGTGKAFSFDEISPLQEIKHLKLTGPSKSFSVQSVFVSAPGSTKGKRVETPVYKLDELEVGCSIEGPALIIDATQTIFVNLTWTAVVTSRHLYISRPVS</sequence>
<dbReference type="Pfam" id="PF05378">
    <property type="entry name" value="Hydant_A_N"/>
    <property type="match status" value="1"/>
</dbReference>
<dbReference type="GO" id="GO:0005829">
    <property type="term" value="C:cytosol"/>
    <property type="evidence" value="ECO:0007669"/>
    <property type="project" value="TreeGrafter"/>
</dbReference>
<dbReference type="EMBL" id="CP144541">
    <property type="protein sequence ID" value="WVW78059.1"/>
    <property type="molecule type" value="Genomic_DNA"/>
</dbReference>
<evidence type="ECO:0008006" key="5">
    <source>
        <dbReference type="Google" id="ProtNLM"/>
    </source>
</evidence>
<accession>A0AAJ8M555</accession>
<dbReference type="RefSeq" id="XP_065725078.1">
    <property type="nucleotide sequence ID" value="XM_065869006.1"/>
</dbReference>
<gene>
    <name evidence="3" type="ORF">I302_100010</name>
</gene>
<keyword evidence="4" id="KW-1185">Reference proteome</keyword>